<keyword evidence="4" id="KW-1185">Reference proteome</keyword>
<dbReference type="GO" id="GO:1902600">
    <property type="term" value="P:proton transmembrane transport"/>
    <property type="evidence" value="ECO:0007669"/>
    <property type="project" value="TreeGrafter"/>
</dbReference>
<dbReference type="GO" id="GO:0006813">
    <property type="term" value="P:potassium ion transport"/>
    <property type="evidence" value="ECO:0007669"/>
    <property type="project" value="TreeGrafter"/>
</dbReference>
<evidence type="ECO:0000313" key="4">
    <source>
        <dbReference type="Proteomes" id="UP000732380"/>
    </source>
</evidence>
<dbReference type="AlphaFoldDB" id="A0A9P7TUL9"/>
<keyword evidence="2" id="KW-0472">Membrane</keyword>
<feature type="compositionally biased region" description="Low complexity" evidence="1">
    <location>
        <begin position="224"/>
        <end position="240"/>
    </location>
</feature>
<dbReference type="EMBL" id="SRQM01000011">
    <property type="protein sequence ID" value="KAG6123176.1"/>
    <property type="molecule type" value="Genomic_DNA"/>
</dbReference>
<evidence type="ECO:0000313" key="3">
    <source>
        <dbReference type="EMBL" id="KAG6123176.1"/>
    </source>
</evidence>
<protein>
    <recommendedName>
        <fullName evidence="5">Mitochondrial K+-H+ exchange-related-domain-containing protein</fullName>
    </recommendedName>
</protein>
<name>A0A9P7TUL9_9HYPO</name>
<evidence type="ECO:0000256" key="2">
    <source>
        <dbReference type="SAM" id="Phobius"/>
    </source>
</evidence>
<dbReference type="PANTHER" id="PTHR28062:SF1">
    <property type="entry name" value="TRANSMEMBRANE PROTEIN"/>
    <property type="match status" value="1"/>
</dbReference>
<dbReference type="Proteomes" id="UP000732380">
    <property type="component" value="Unassembled WGS sequence"/>
</dbReference>
<proteinExistence type="predicted"/>
<comment type="caution">
    <text evidence="3">The sequence shown here is derived from an EMBL/GenBank/DDBJ whole genome shotgun (WGS) entry which is preliminary data.</text>
</comment>
<dbReference type="PANTHER" id="PTHR28062">
    <property type="entry name" value="K+-H+ EXCHANGE-LIKE PROTEIN"/>
    <property type="match status" value="1"/>
</dbReference>
<evidence type="ECO:0000256" key="1">
    <source>
        <dbReference type="SAM" id="MobiDB-lite"/>
    </source>
</evidence>
<dbReference type="InterPro" id="IPR018786">
    <property type="entry name" value="Mit_KHE1"/>
</dbReference>
<gene>
    <name evidence="3" type="ORF">E4U13_000418</name>
</gene>
<evidence type="ECO:0008006" key="5">
    <source>
        <dbReference type="Google" id="ProtNLM"/>
    </source>
</evidence>
<organism evidence="3 4">
    <name type="scientific">Claviceps humidiphila</name>
    <dbReference type="NCBI Taxonomy" id="1294629"/>
    <lineage>
        <taxon>Eukaryota</taxon>
        <taxon>Fungi</taxon>
        <taxon>Dikarya</taxon>
        <taxon>Ascomycota</taxon>
        <taxon>Pezizomycotina</taxon>
        <taxon>Sordariomycetes</taxon>
        <taxon>Hypocreomycetidae</taxon>
        <taxon>Hypocreales</taxon>
        <taxon>Clavicipitaceae</taxon>
        <taxon>Claviceps</taxon>
    </lineage>
</organism>
<keyword evidence="2" id="KW-0812">Transmembrane</keyword>
<keyword evidence="2" id="KW-1133">Transmembrane helix</keyword>
<feature type="region of interest" description="Disordered" evidence="1">
    <location>
        <begin position="216"/>
        <end position="241"/>
    </location>
</feature>
<sequence>MTMRLYLLPLSTRRSLLYAQRLHHATAPTDTSYFDRGAAWAERTWSNWEKKESGWQKKVVEYGNHAFRRIPYEEWGLKSVPLLSSREQLRRQSADKGEEQMQMKTQTQGQDQDHVELVFPQSVMSEAQAEDAVRKMGSERDGLHRRRMLWCIVGMPITIPFALVPIIPNLPFFYLVYRAWSHWRAIAGAKHIQFLVSKKLLRPTTSPVLDALYSQTGAQQKTQSPTPSDPSSSSSSPSSPETLLLTQAQVRSFSEKLDVPALEIELERAIWQVEQAIGKEIQEEGSKPPGAEKEKES</sequence>
<reference evidence="3 4" key="1">
    <citation type="journal article" date="2020" name="bioRxiv">
        <title>Whole genome comparisons of ergot fungi reveals the divergence and evolution of species within the genus Claviceps are the result of varying mechanisms driving genome evolution and host range expansion.</title>
        <authorList>
            <person name="Wyka S.A."/>
            <person name="Mondo S.J."/>
            <person name="Liu M."/>
            <person name="Dettman J."/>
            <person name="Nalam V."/>
            <person name="Broders K.D."/>
        </authorList>
    </citation>
    <scope>NUCLEOTIDE SEQUENCE [LARGE SCALE GENOMIC DNA]</scope>
    <source>
        <strain evidence="3 4">LM576</strain>
    </source>
</reference>
<dbReference type="GO" id="GO:0005743">
    <property type="term" value="C:mitochondrial inner membrane"/>
    <property type="evidence" value="ECO:0007669"/>
    <property type="project" value="TreeGrafter"/>
</dbReference>
<accession>A0A9P7TUL9</accession>
<feature type="transmembrane region" description="Helical" evidence="2">
    <location>
        <begin position="148"/>
        <end position="167"/>
    </location>
</feature>
<dbReference type="Pfam" id="PF10173">
    <property type="entry name" value="Mit_KHE1"/>
    <property type="match status" value="1"/>
</dbReference>